<name>A0A8X7CFP9_9ARAC</name>
<evidence type="ECO:0000313" key="1">
    <source>
        <dbReference type="EMBL" id="GFY64370.1"/>
    </source>
</evidence>
<dbReference type="EMBL" id="BMAV01015213">
    <property type="protein sequence ID" value="GFY64370.1"/>
    <property type="molecule type" value="Genomic_DNA"/>
</dbReference>
<gene>
    <name evidence="1" type="ORF">TNIN_359801</name>
</gene>
<evidence type="ECO:0000313" key="2">
    <source>
        <dbReference type="Proteomes" id="UP000886998"/>
    </source>
</evidence>
<reference evidence="1" key="1">
    <citation type="submission" date="2020-08" db="EMBL/GenBank/DDBJ databases">
        <title>Multicomponent nature underlies the extraordinary mechanical properties of spider dragline silk.</title>
        <authorList>
            <person name="Kono N."/>
            <person name="Nakamura H."/>
            <person name="Mori M."/>
            <person name="Yoshida Y."/>
            <person name="Ohtoshi R."/>
            <person name="Malay A.D."/>
            <person name="Moran D.A.P."/>
            <person name="Tomita M."/>
            <person name="Numata K."/>
            <person name="Arakawa K."/>
        </authorList>
    </citation>
    <scope>NUCLEOTIDE SEQUENCE</scope>
</reference>
<dbReference type="OrthoDB" id="1714475at2759"/>
<proteinExistence type="predicted"/>
<dbReference type="Proteomes" id="UP000886998">
    <property type="component" value="Unassembled WGS sequence"/>
</dbReference>
<organism evidence="1 2">
    <name type="scientific">Trichonephila inaurata madagascariensis</name>
    <dbReference type="NCBI Taxonomy" id="2747483"/>
    <lineage>
        <taxon>Eukaryota</taxon>
        <taxon>Metazoa</taxon>
        <taxon>Ecdysozoa</taxon>
        <taxon>Arthropoda</taxon>
        <taxon>Chelicerata</taxon>
        <taxon>Arachnida</taxon>
        <taxon>Araneae</taxon>
        <taxon>Araneomorphae</taxon>
        <taxon>Entelegynae</taxon>
        <taxon>Araneoidea</taxon>
        <taxon>Nephilidae</taxon>
        <taxon>Trichonephila</taxon>
        <taxon>Trichonephila inaurata</taxon>
    </lineage>
</organism>
<sequence>MNFRTILNSLKPSEVIQLETVYAMDIIDLLMQVLPDHEPHDVPWFECSISETAGPCIVITWSERPPKEKAPIRFSFCGLNMPNLNYGFVWRSTKGQTLEITLILWCSFEPA</sequence>
<protein>
    <submittedName>
        <fullName evidence="1">Uncharacterized protein</fullName>
    </submittedName>
</protein>
<accession>A0A8X7CFP9</accession>
<comment type="caution">
    <text evidence="1">The sequence shown here is derived from an EMBL/GenBank/DDBJ whole genome shotgun (WGS) entry which is preliminary data.</text>
</comment>
<keyword evidence="2" id="KW-1185">Reference proteome</keyword>
<dbReference type="AlphaFoldDB" id="A0A8X7CFP9"/>